<dbReference type="Proteomes" id="UP000627292">
    <property type="component" value="Unassembled WGS sequence"/>
</dbReference>
<reference evidence="1" key="2">
    <citation type="submission" date="2020-09" db="EMBL/GenBank/DDBJ databases">
        <authorList>
            <person name="Sun Q."/>
            <person name="Zhou Y."/>
        </authorList>
    </citation>
    <scope>NUCLEOTIDE SEQUENCE</scope>
    <source>
        <strain evidence="1">CGMCC 1.15290</strain>
    </source>
</reference>
<dbReference type="GO" id="GO:0015562">
    <property type="term" value="F:efflux transmembrane transporter activity"/>
    <property type="evidence" value="ECO:0007669"/>
    <property type="project" value="InterPro"/>
</dbReference>
<sequence length="200" mass="22831">MMPDVDYKLLDKLIQIAKTNYPRVQMYGHKLTAAEINVKRMRLAWFEVLSFNYLYSPNNSTTIVNPNLLNGYQIGVNLNLGNLLQKGPTVKMAREEMYVAQNDYSEYLLTLQALVKQRYFLYVQTLTMVRVRTKSTTDAETSLKDAKYKYEKGEVTLQEYNTVVTFMANQVSAKIDAEGAFLGAKAGLEELLGKTLEEIN</sequence>
<proteinExistence type="predicted"/>
<accession>A0A917J4U3</accession>
<dbReference type="AlphaFoldDB" id="A0A917J4U3"/>
<dbReference type="RefSeq" id="WP_188957786.1">
    <property type="nucleotide sequence ID" value="NZ_BMIB01000005.1"/>
</dbReference>
<organism evidence="1 2">
    <name type="scientific">Filimonas zeae</name>
    <dbReference type="NCBI Taxonomy" id="1737353"/>
    <lineage>
        <taxon>Bacteria</taxon>
        <taxon>Pseudomonadati</taxon>
        <taxon>Bacteroidota</taxon>
        <taxon>Chitinophagia</taxon>
        <taxon>Chitinophagales</taxon>
        <taxon>Chitinophagaceae</taxon>
        <taxon>Filimonas</taxon>
    </lineage>
</organism>
<evidence type="ECO:0000313" key="2">
    <source>
        <dbReference type="Proteomes" id="UP000627292"/>
    </source>
</evidence>
<evidence type="ECO:0000313" key="1">
    <source>
        <dbReference type="EMBL" id="GGH80144.1"/>
    </source>
</evidence>
<gene>
    <name evidence="1" type="ORF">GCM10011379_50580</name>
</gene>
<dbReference type="SUPFAM" id="SSF56954">
    <property type="entry name" value="Outer membrane efflux proteins (OEP)"/>
    <property type="match status" value="1"/>
</dbReference>
<protein>
    <recommendedName>
        <fullName evidence="3">Outer membrane efflux protein</fullName>
    </recommendedName>
</protein>
<evidence type="ECO:0008006" key="3">
    <source>
        <dbReference type="Google" id="ProtNLM"/>
    </source>
</evidence>
<reference evidence="1" key="1">
    <citation type="journal article" date="2014" name="Int. J. Syst. Evol. Microbiol.">
        <title>Complete genome sequence of Corynebacterium casei LMG S-19264T (=DSM 44701T), isolated from a smear-ripened cheese.</title>
        <authorList>
            <consortium name="US DOE Joint Genome Institute (JGI-PGF)"/>
            <person name="Walter F."/>
            <person name="Albersmeier A."/>
            <person name="Kalinowski J."/>
            <person name="Ruckert C."/>
        </authorList>
    </citation>
    <scope>NUCLEOTIDE SEQUENCE</scope>
    <source>
        <strain evidence="1">CGMCC 1.15290</strain>
    </source>
</reference>
<dbReference type="Gene3D" id="1.20.1600.10">
    <property type="entry name" value="Outer membrane efflux proteins (OEP)"/>
    <property type="match status" value="1"/>
</dbReference>
<keyword evidence="2" id="KW-1185">Reference proteome</keyword>
<comment type="caution">
    <text evidence="1">The sequence shown here is derived from an EMBL/GenBank/DDBJ whole genome shotgun (WGS) entry which is preliminary data.</text>
</comment>
<dbReference type="EMBL" id="BMIB01000005">
    <property type="protein sequence ID" value="GGH80144.1"/>
    <property type="molecule type" value="Genomic_DNA"/>
</dbReference>
<name>A0A917J4U3_9BACT</name>